<gene>
    <name evidence="1" type="ORF">SASPL_118400</name>
</gene>
<accession>A0A8X8ZZ33</accession>
<organism evidence="1">
    <name type="scientific">Salvia splendens</name>
    <name type="common">Scarlet sage</name>
    <dbReference type="NCBI Taxonomy" id="180675"/>
    <lineage>
        <taxon>Eukaryota</taxon>
        <taxon>Viridiplantae</taxon>
        <taxon>Streptophyta</taxon>
        <taxon>Embryophyta</taxon>
        <taxon>Tracheophyta</taxon>
        <taxon>Spermatophyta</taxon>
        <taxon>Magnoliopsida</taxon>
        <taxon>eudicotyledons</taxon>
        <taxon>Gunneridae</taxon>
        <taxon>Pentapetalae</taxon>
        <taxon>asterids</taxon>
        <taxon>lamiids</taxon>
        <taxon>Lamiales</taxon>
        <taxon>Lamiaceae</taxon>
        <taxon>Nepetoideae</taxon>
        <taxon>Mentheae</taxon>
        <taxon>Salviinae</taxon>
        <taxon>Salvia</taxon>
        <taxon>Salvia subgen. Calosphace</taxon>
        <taxon>core Calosphace</taxon>
    </lineage>
</organism>
<keyword evidence="2" id="KW-1185">Reference proteome</keyword>
<reference evidence="1" key="2">
    <citation type="submission" date="2020-08" db="EMBL/GenBank/DDBJ databases">
        <title>Plant Genome Project.</title>
        <authorList>
            <person name="Zhang R.-G."/>
        </authorList>
    </citation>
    <scope>NUCLEOTIDE SEQUENCE</scope>
    <source>
        <strain evidence="1">Huo1</strain>
        <tissue evidence="1">Leaf</tissue>
    </source>
</reference>
<sequence length="107" mass="11966">MFGYWTSVVFDFILVTDLRIVEVYVSDFCNVYSGIKIRFSLVDRSMCTGLEKSNSNSCTAQMKDLNNLSVETEGSLSSLLEFAANNDIESFKRLIEVDLSVVDEAGL</sequence>
<reference evidence="1" key="1">
    <citation type="submission" date="2018-01" db="EMBL/GenBank/DDBJ databases">
        <authorList>
            <person name="Mao J.F."/>
        </authorList>
    </citation>
    <scope>NUCLEOTIDE SEQUENCE</scope>
    <source>
        <strain evidence="1">Huo1</strain>
        <tissue evidence="1">Leaf</tissue>
    </source>
</reference>
<comment type="caution">
    <text evidence="1">The sequence shown here is derived from an EMBL/GenBank/DDBJ whole genome shotgun (WGS) entry which is preliminary data.</text>
</comment>
<protein>
    <submittedName>
        <fullName evidence="1">Uncharacterized protein</fullName>
    </submittedName>
</protein>
<name>A0A8X8ZZ33_SALSN</name>
<proteinExistence type="predicted"/>
<dbReference type="AlphaFoldDB" id="A0A8X8ZZ33"/>
<evidence type="ECO:0000313" key="2">
    <source>
        <dbReference type="Proteomes" id="UP000298416"/>
    </source>
</evidence>
<evidence type="ECO:0000313" key="1">
    <source>
        <dbReference type="EMBL" id="KAG6421841.1"/>
    </source>
</evidence>
<dbReference type="EMBL" id="PNBA02000006">
    <property type="protein sequence ID" value="KAG6421841.1"/>
    <property type="molecule type" value="Genomic_DNA"/>
</dbReference>
<dbReference type="Proteomes" id="UP000298416">
    <property type="component" value="Unassembled WGS sequence"/>
</dbReference>